<keyword evidence="2 5" id="KW-0378">Hydrolase</keyword>
<evidence type="ECO:0000313" key="5">
    <source>
        <dbReference type="EMBL" id="MBV7391241.1"/>
    </source>
</evidence>
<dbReference type="InterPro" id="IPR001764">
    <property type="entry name" value="Glyco_hydro_3_N"/>
</dbReference>
<keyword evidence="3" id="KW-0119">Carbohydrate metabolism</keyword>
<sequence length="800" mass="89042">MKHENIVKQLNLGQKAAMMSGKNTWETQDIKGLIPSMFLSDGPHGLRKQLGSSDHLGLNESVPATCFPTAATLANSWDEKILTEVGYCLGEEAQALDVQVVLGPGLNIKRNPKCGRNFEYYSEDPYLAGKLAAASIRGIQTNGTIASPKHLAVNSQENRRMASDSIVDERTLREIYLTNFEIAVKEGQPKSIMSSYNLINDVYANENSELLQDILRKDWHFDGFVVSDWGGDNNHVAGVKNGSHLAMPGQAMTGPLEIYRAVKNGQLDEAVLDERVDELIDVIFQSTAGKNDNVTIDWDHHHKVAKEAAMRSVVLLKNDNVLPLANNQKVAVIGDFAQNPRYQGAGSSVVNPKNLESTMSVIDGYPLDVVGYAQGYTRGGVTQPELEAAALSLAEKSDVVLLYVGLDEIFESEGMDRSSLSMPNSQQQLIEKLAALDTKVVVILSAGSAIEMPWVDQVDGILHGYLSGQAGASAMLEVICGHYNPSGKLNESYPMTYGDVYFGENFPATSRYSYYQESLFVGYRYYEAAKKAVRFPFGFGLSYTTFDYSDLKVNDTSIEMTITNTGDVEGEEIVQLYVGKKDSQLIRPVKELKGFKKIALQAGESRTITIGFDDKTFRYYDVDEKNWQTEAGEYQIYVGKNVASIELQGSVTVAGVEVRNHNHENYQKHSFEKITLSDFEELYGRALPRESQENQMVLHENNVISELKYAKSWIGRFVYGRLHSMLKKSEAKGEPDLNILFIYNMPFRAIAKMTNGMVSMEMVEKILLAVNGHFFKGVGGLITSFFRNRKEQKINILEQE</sequence>
<dbReference type="InterPro" id="IPR019800">
    <property type="entry name" value="Glyco_hydro_3_AS"/>
</dbReference>
<dbReference type="InterPro" id="IPR002772">
    <property type="entry name" value="Glyco_hydro_3_C"/>
</dbReference>
<dbReference type="SMART" id="SM01217">
    <property type="entry name" value="Fn3_like"/>
    <property type="match status" value="1"/>
</dbReference>
<evidence type="ECO:0000256" key="2">
    <source>
        <dbReference type="ARBA" id="ARBA00022801"/>
    </source>
</evidence>
<evidence type="ECO:0000256" key="3">
    <source>
        <dbReference type="ARBA" id="ARBA00023277"/>
    </source>
</evidence>
<dbReference type="Pfam" id="PF01915">
    <property type="entry name" value="Glyco_hydro_3_C"/>
    <property type="match status" value="1"/>
</dbReference>
<dbReference type="PANTHER" id="PTHR42715">
    <property type="entry name" value="BETA-GLUCOSIDASE"/>
    <property type="match status" value="1"/>
</dbReference>
<protein>
    <submittedName>
        <fullName evidence="5">Glycoside hydrolase family 3 C-terminal domain-containing protein</fullName>
    </submittedName>
</protein>
<name>A0ABS6TEB5_9ENTE</name>
<dbReference type="Pfam" id="PF00933">
    <property type="entry name" value="Glyco_hydro_3"/>
    <property type="match status" value="1"/>
</dbReference>
<dbReference type="Proteomes" id="UP000774130">
    <property type="component" value="Unassembled WGS sequence"/>
</dbReference>
<reference evidence="5 6" key="1">
    <citation type="submission" date="2021-06" db="EMBL/GenBank/DDBJ databases">
        <title>Enterococcus alishanensis sp. nov., a novel lactic acid bacterium isolated from fresh coffee beans.</title>
        <authorList>
            <person name="Chen Y.-S."/>
        </authorList>
    </citation>
    <scope>NUCLEOTIDE SEQUENCE [LARGE SCALE GENOMIC DNA]</scope>
    <source>
        <strain evidence="5 6">ALS3</strain>
    </source>
</reference>
<dbReference type="InterPro" id="IPR050288">
    <property type="entry name" value="Cellulose_deg_GH3"/>
</dbReference>
<organism evidence="5 6">
    <name type="scientific">Enterococcus alishanensis</name>
    <dbReference type="NCBI Taxonomy" id="1303817"/>
    <lineage>
        <taxon>Bacteria</taxon>
        <taxon>Bacillati</taxon>
        <taxon>Bacillota</taxon>
        <taxon>Bacilli</taxon>
        <taxon>Lactobacillales</taxon>
        <taxon>Enterococcaceae</taxon>
        <taxon>Enterococcus</taxon>
    </lineage>
</organism>
<dbReference type="PROSITE" id="PS00775">
    <property type="entry name" value="GLYCOSYL_HYDROL_F3"/>
    <property type="match status" value="1"/>
</dbReference>
<dbReference type="GO" id="GO:0016787">
    <property type="term" value="F:hydrolase activity"/>
    <property type="evidence" value="ECO:0007669"/>
    <property type="project" value="UniProtKB-KW"/>
</dbReference>
<keyword evidence="6" id="KW-1185">Reference proteome</keyword>
<dbReference type="RefSeq" id="WP_218326368.1">
    <property type="nucleotide sequence ID" value="NZ_JAHUZB010000004.1"/>
</dbReference>
<dbReference type="PANTHER" id="PTHR42715:SF10">
    <property type="entry name" value="BETA-GLUCOSIDASE"/>
    <property type="match status" value="1"/>
</dbReference>
<dbReference type="Pfam" id="PF14310">
    <property type="entry name" value="Fn3-like"/>
    <property type="match status" value="1"/>
</dbReference>
<dbReference type="InterPro" id="IPR026891">
    <property type="entry name" value="Fn3-like"/>
</dbReference>
<comment type="similarity">
    <text evidence="1">Belongs to the glycosyl hydrolase 3 family.</text>
</comment>
<accession>A0ABS6TEB5</accession>
<evidence type="ECO:0000256" key="1">
    <source>
        <dbReference type="ARBA" id="ARBA00005336"/>
    </source>
</evidence>
<dbReference type="EMBL" id="JAHUZB010000004">
    <property type="protein sequence ID" value="MBV7391241.1"/>
    <property type="molecule type" value="Genomic_DNA"/>
</dbReference>
<feature type="domain" description="Fibronectin type III-like" evidence="4">
    <location>
        <begin position="572"/>
        <end position="642"/>
    </location>
</feature>
<comment type="caution">
    <text evidence="5">The sequence shown here is derived from an EMBL/GenBank/DDBJ whole genome shotgun (WGS) entry which is preliminary data.</text>
</comment>
<gene>
    <name evidence="5" type="ORF">KUA55_11165</name>
</gene>
<evidence type="ECO:0000313" key="6">
    <source>
        <dbReference type="Proteomes" id="UP000774130"/>
    </source>
</evidence>
<evidence type="ECO:0000259" key="4">
    <source>
        <dbReference type="SMART" id="SM01217"/>
    </source>
</evidence>
<proteinExistence type="inferred from homology"/>